<protein>
    <submittedName>
        <fullName evidence="14">TMEM175 family protein</fullName>
    </submittedName>
</protein>
<keyword evidence="15" id="KW-1185">Reference proteome</keyword>
<dbReference type="RefSeq" id="WP_137630915.1">
    <property type="nucleotide sequence ID" value="NZ_BJDO01000017.1"/>
</dbReference>
<dbReference type="EMBL" id="JBHSSA010000003">
    <property type="protein sequence ID" value="MFC6253043.1"/>
    <property type="molecule type" value="Genomic_DNA"/>
</dbReference>
<keyword evidence="9" id="KW-0406">Ion transport</keyword>
<keyword evidence="4" id="KW-0633">Potassium transport</keyword>
<sequence length="194" mass="21849">MSKSRLEAFTDGVMAIIVTILVLEIPEPKGTTFGALWPLRYKLILYLLSFLTVTVYWNNHHHLFQITKTISGGVLWANNFFLLTISLMPIATAWAGSHTEYAAPEATMGIVFLAVNISFYILVKTLLAAHKPDSVFTKFFGQGSRKSWFSMGMALGGIILAFIWPPFSAIFCFGCLVPWIVPDHRVDRYLKKQQ</sequence>
<accession>A0ABW1T6N5</accession>
<evidence type="ECO:0000256" key="10">
    <source>
        <dbReference type="ARBA" id="ARBA00023136"/>
    </source>
</evidence>
<feature type="transmembrane region" description="Helical" evidence="13">
    <location>
        <begin position="43"/>
        <end position="59"/>
    </location>
</feature>
<comment type="catalytic activity">
    <reaction evidence="12">
        <text>K(+)(in) = K(+)(out)</text>
        <dbReference type="Rhea" id="RHEA:29463"/>
        <dbReference type="ChEBI" id="CHEBI:29103"/>
    </reaction>
</comment>
<keyword evidence="10 13" id="KW-0472">Membrane</keyword>
<feature type="transmembrane region" description="Helical" evidence="13">
    <location>
        <begin position="106"/>
        <end position="127"/>
    </location>
</feature>
<comment type="caution">
    <text evidence="14">The sequence shown here is derived from an EMBL/GenBank/DDBJ whole genome shotgun (WGS) entry which is preliminary data.</text>
</comment>
<evidence type="ECO:0000256" key="8">
    <source>
        <dbReference type="ARBA" id="ARBA00022989"/>
    </source>
</evidence>
<evidence type="ECO:0000256" key="2">
    <source>
        <dbReference type="ARBA" id="ARBA00006920"/>
    </source>
</evidence>
<evidence type="ECO:0000256" key="6">
    <source>
        <dbReference type="ARBA" id="ARBA00022826"/>
    </source>
</evidence>
<keyword evidence="5 13" id="KW-0812">Transmembrane</keyword>
<gene>
    <name evidence="14" type="ORF">ACFP1H_00230</name>
</gene>
<dbReference type="Pfam" id="PF06736">
    <property type="entry name" value="TMEM175"/>
    <property type="match status" value="1"/>
</dbReference>
<feature type="transmembrane region" description="Helical" evidence="13">
    <location>
        <begin position="71"/>
        <end position="94"/>
    </location>
</feature>
<evidence type="ECO:0000256" key="7">
    <source>
        <dbReference type="ARBA" id="ARBA00022958"/>
    </source>
</evidence>
<comment type="similarity">
    <text evidence="2">Belongs to the TMEM175 family.</text>
</comment>
<evidence type="ECO:0000256" key="13">
    <source>
        <dbReference type="SAM" id="Phobius"/>
    </source>
</evidence>
<dbReference type="InterPro" id="IPR010617">
    <property type="entry name" value="TMEM175-like"/>
</dbReference>
<dbReference type="PANTHER" id="PTHR31462:SF5">
    <property type="entry name" value="ENDOSOMAL_LYSOSOMAL PROTON CHANNEL TMEM175"/>
    <property type="match status" value="1"/>
</dbReference>
<evidence type="ECO:0000256" key="5">
    <source>
        <dbReference type="ARBA" id="ARBA00022692"/>
    </source>
</evidence>
<organism evidence="14 15">
    <name type="scientific">Secundilactobacillus hailunensis</name>
    <dbReference type="NCBI Taxonomy" id="2559923"/>
    <lineage>
        <taxon>Bacteria</taxon>
        <taxon>Bacillati</taxon>
        <taxon>Bacillota</taxon>
        <taxon>Bacilli</taxon>
        <taxon>Lactobacillales</taxon>
        <taxon>Lactobacillaceae</taxon>
        <taxon>Secundilactobacillus</taxon>
    </lineage>
</organism>
<dbReference type="Proteomes" id="UP001596190">
    <property type="component" value="Unassembled WGS sequence"/>
</dbReference>
<name>A0ABW1T6N5_9LACO</name>
<feature type="transmembrane region" description="Helical" evidence="13">
    <location>
        <begin position="7"/>
        <end position="23"/>
    </location>
</feature>
<keyword evidence="11" id="KW-0407">Ion channel</keyword>
<evidence type="ECO:0000256" key="1">
    <source>
        <dbReference type="ARBA" id="ARBA00004141"/>
    </source>
</evidence>
<feature type="transmembrane region" description="Helical" evidence="13">
    <location>
        <begin position="148"/>
        <end position="181"/>
    </location>
</feature>
<evidence type="ECO:0000256" key="12">
    <source>
        <dbReference type="ARBA" id="ARBA00034430"/>
    </source>
</evidence>
<evidence type="ECO:0000313" key="15">
    <source>
        <dbReference type="Proteomes" id="UP001596190"/>
    </source>
</evidence>
<evidence type="ECO:0000256" key="4">
    <source>
        <dbReference type="ARBA" id="ARBA00022538"/>
    </source>
</evidence>
<evidence type="ECO:0000256" key="11">
    <source>
        <dbReference type="ARBA" id="ARBA00023303"/>
    </source>
</evidence>
<keyword evidence="7" id="KW-0630">Potassium</keyword>
<evidence type="ECO:0000256" key="9">
    <source>
        <dbReference type="ARBA" id="ARBA00023065"/>
    </source>
</evidence>
<dbReference type="PANTHER" id="PTHR31462">
    <property type="entry name" value="ENDOSOMAL/LYSOSOMAL POTASSIUM CHANNEL TMEM175"/>
    <property type="match status" value="1"/>
</dbReference>
<comment type="subcellular location">
    <subcellularLocation>
        <location evidence="1">Membrane</location>
        <topology evidence="1">Multi-pass membrane protein</topology>
    </subcellularLocation>
</comment>
<evidence type="ECO:0000256" key="3">
    <source>
        <dbReference type="ARBA" id="ARBA00022448"/>
    </source>
</evidence>
<evidence type="ECO:0000313" key="14">
    <source>
        <dbReference type="EMBL" id="MFC6253043.1"/>
    </source>
</evidence>
<reference evidence="15" key="1">
    <citation type="journal article" date="2019" name="Int. J. Syst. Evol. Microbiol.">
        <title>The Global Catalogue of Microorganisms (GCM) 10K type strain sequencing project: providing services to taxonomists for standard genome sequencing and annotation.</title>
        <authorList>
            <consortium name="The Broad Institute Genomics Platform"/>
            <consortium name="The Broad Institute Genome Sequencing Center for Infectious Disease"/>
            <person name="Wu L."/>
            <person name="Ma J."/>
        </authorList>
    </citation>
    <scope>NUCLEOTIDE SEQUENCE [LARGE SCALE GENOMIC DNA]</scope>
    <source>
        <strain evidence="15">CCM 8950</strain>
    </source>
</reference>
<keyword evidence="8 13" id="KW-1133">Transmembrane helix</keyword>
<proteinExistence type="inferred from homology"/>
<keyword evidence="6" id="KW-0631">Potassium channel</keyword>
<keyword evidence="3" id="KW-0813">Transport</keyword>